<evidence type="ECO:0000256" key="2">
    <source>
        <dbReference type="SAM" id="Phobius"/>
    </source>
</evidence>
<protein>
    <submittedName>
        <fullName evidence="3">Uncharacterized protein</fullName>
    </submittedName>
</protein>
<evidence type="ECO:0000313" key="4">
    <source>
        <dbReference type="Proteomes" id="UP000183794"/>
    </source>
</evidence>
<keyword evidence="2" id="KW-0472">Membrane</keyword>
<accession>A0A1L0AM29</accession>
<dbReference type="RefSeq" id="WP_075518427.1">
    <property type="nucleotide sequence ID" value="NZ_FPLD01000118.1"/>
</dbReference>
<feature type="transmembrane region" description="Helical" evidence="2">
    <location>
        <begin position="291"/>
        <end position="319"/>
    </location>
</feature>
<evidence type="ECO:0000256" key="1">
    <source>
        <dbReference type="SAM" id="MobiDB-lite"/>
    </source>
</evidence>
<evidence type="ECO:0000313" key="3">
    <source>
        <dbReference type="EMBL" id="SGZ15055.1"/>
    </source>
</evidence>
<organism evidence="3 4">
    <name type="scientific">Moritella viscosa</name>
    <dbReference type="NCBI Taxonomy" id="80854"/>
    <lineage>
        <taxon>Bacteria</taxon>
        <taxon>Pseudomonadati</taxon>
        <taxon>Pseudomonadota</taxon>
        <taxon>Gammaproteobacteria</taxon>
        <taxon>Alteromonadales</taxon>
        <taxon>Moritellaceae</taxon>
        <taxon>Moritella</taxon>
    </lineage>
</organism>
<keyword evidence="2" id="KW-1133">Transmembrane helix</keyword>
<proteinExistence type="predicted"/>
<gene>
    <name evidence="3" type="ORF">NVI5450_4124</name>
</gene>
<dbReference type="AlphaFoldDB" id="A0A1L0AM29"/>
<dbReference type="Proteomes" id="UP000183794">
    <property type="component" value="Unassembled WGS sequence"/>
</dbReference>
<dbReference type="EMBL" id="FPLD01000118">
    <property type="protein sequence ID" value="SGZ15055.1"/>
    <property type="molecule type" value="Genomic_DNA"/>
</dbReference>
<name>A0A1L0AM29_9GAMM</name>
<feature type="region of interest" description="Disordered" evidence="1">
    <location>
        <begin position="1"/>
        <end position="24"/>
    </location>
</feature>
<reference evidence="3 4" key="1">
    <citation type="submission" date="2016-11" db="EMBL/GenBank/DDBJ databases">
        <authorList>
            <person name="Jaros S."/>
            <person name="Januszkiewicz K."/>
            <person name="Wedrychowicz H."/>
        </authorList>
    </citation>
    <scope>NUCLEOTIDE SEQUENCE [LARGE SCALE GENOMIC DNA]</scope>
    <source>
        <strain evidence="3">NVI 5450</strain>
    </source>
</reference>
<sequence length="341" mass="38758">MRYESRPSSHIPKENQETTKERDLRQKLERWAELTYTASDYQRWAKNRKRVIAERQQEAESQRLAQQQELVIEEEEEEVVKSIVSPPTIDPNHMYWPTHDFIKGEDVNVVLRRELEDNHQQALLLTLDDAAQTLASMWDDSNRTDTLKLLDKIRGTGVNGVAIYKAYEMVKQFKDLGVVANIFESKGKDYIAIVTKNNSEKILRHVLVNGVRIKVNGHKYRIDNPKVRQLGLTPQSRATAFKGSMAITFVISAAINTNDLMFKDDYHFVDWFGNVGVDIFKAFIAFGAGEVALLLLAMSPVGASVLLGAIVVIAVSYVIDELFNEWKVSEKVVTGLKEFNG</sequence>
<keyword evidence="2" id="KW-0812">Transmembrane</keyword>